<keyword evidence="9" id="KW-0934">Plastid</keyword>
<comment type="catalytic activity">
    <reaction evidence="16">
        <text>2 (2R)-3-phosphoglycerate + 2 H(+) = D-ribulose 1,5-bisphosphate + CO2 + H2O</text>
        <dbReference type="Rhea" id="RHEA:23124"/>
        <dbReference type="ChEBI" id="CHEBI:15377"/>
        <dbReference type="ChEBI" id="CHEBI:15378"/>
        <dbReference type="ChEBI" id="CHEBI:16526"/>
        <dbReference type="ChEBI" id="CHEBI:57870"/>
        <dbReference type="ChEBI" id="CHEBI:58272"/>
        <dbReference type="EC" id="4.1.1.39"/>
    </reaction>
</comment>
<dbReference type="GO" id="GO:0009507">
    <property type="term" value="C:chloroplast"/>
    <property type="evidence" value="ECO:0007669"/>
    <property type="project" value="UniProtKB-SubCell"/>
</dbReference>
<keyword evidence="14" id="KW-0120">Carbon dioxide fixation</keyword>
<accession>A0A5C7J1G5</accession>
<dbReference type="PANTHER" id="PTHR42704">
    <property type="entry name" value="RIBULOSE BISPHOSPHATE CARBOXYLASE"/>
    <property type="match status" value="1"/>
</dbReference>
<evidence type="ECO:0000256" key="6">
    <source>
        <dbReference type="ARBA" id="ARBA00022528"/>
    </source>
</evidence>
<dbReference type="InterPro" id="IPR033966">
    <property type="entry name" value="RuBisCO"/>
</dbReference>
<comment type="subcellular location">
    <subcellularLocation>
        <location evidence="2">Plastid</location>
        <location evidence="2">Chloroplast</location>
    </subcellularLocation>
</comment>
<dbReference type="GO" id="GO:0019253">
    <property type="term" value="P:reductive pentose-phosphate cycle"/>
    <property type="evidence" value="ECO:0007669"/>
    <property type="project" value="UniProtKB-KW"/>
</dbReference>
<evidence type="ECO:0000259" key="17">
    <source>
        <dbReference type="Pfam" id="PF00016"/>
    </source>
</evidence>
<evidence type="ECO:0000256" key="12">
    <source>
        <dbReference type="ARBA" id="ARBA00023238"/>
    </source>
</evidence>
<evidence type="ECO:0000313" key="20">
    <source>
        <dbReference type="Proteomes" id="UP000323597"/>
    </source>
</evidence>
<dbReference type="SUPFAM" id="SSF51649">
    <property type="entry name" value="RuBisCo, C-terminal domain"/>
    <property type="match status" value="1"/>
</dbReference>
<keyword evidence="8" id="KW-0113">Calvin cycle</keyword>
<keyword evidence="7" id="KW-0602">Photosynthesis</keyword>
<keyword evidence="11" id="KW-0503">Monooxygenase</keyword>
<dbReference type="Gene3D" id="3.20.20.110">
    <property type="entry name" value="Ribulose bisphosphate carboxylase, large subunit, C-terminal domain"/>
    <property type="match status" value="2"/>
</dbReference>
<dbReference type="GO" id="GO:0016984">
    <property type="term" value="F:ribulose-bisphosphate carboxylase activity"/>
    <property type="evidence" value="ECO:0007669"/>
    <property type="project" value="UniProtKB-EC"/>
</dbReference>
<dbReference type="GO" id="GO:0004497">
    <property type="term" value="F:monooxygenase activity"/>
    <property type="evidence" value="ECO:0007669"/>
    <property type="project" value="UniProtKB-KW"/>
</dbReference>
<dbReference type="InterPro" id="IPR036376">
    <property type="entry name" value="RuBisCO_lsu_C_sf"/>
</dbReference>
<gene>
    <name evidence="19" type="ORF">E1A91_1Z025400v1</name>
</gene>
<dbReference type="GO" id="GO:0000287">
    <property type="term" value="F:magnesium ion binding"/>
    <property type="evidence" value="ECO:0007669"/>
    <property type="project" value="InterPro"/>
</dbReference>
<proteinExistence type="inferred from homology"/>
<dbReference type="InterPro" id="IPR036422">
    <property type="entry name" value="RuBisCO_lsu_N_sf"/>
</dbReference>
<evidence type="ECO:0000256" key="3">
    <source>
        <dbReference type="ARBA" id="ARBA00006204"/>
    </source>
</evidence>
<dbReference type="EMBL" id="ML699259">
    <property type="protein sequence ID" value="TXG75343.1"/>
    <property type="molecule type" value="Genomic_DNA"/>
</dbReference>
<evidence type="ECO:0000256" key="4">
    <source>
        <dbReference type="ARBA" id="ARBA00012287"/>
    </source>
</evidence>
<evidence type="ECO:0000256" key="5">
    <source>
        <dbReference type="ARBA" id="ARBA00017725"/>
    </source>
</evidence>
<evidence type="ECO:0000256" key="9">
    <source>
        <dbReference type="ARBA" id="ARBA00022640"/>
    </source>
</evidence>
<reference evidence="19 20" key="1">
    <citation type="submission" date="2019-07" db="EMBL/GenBank/DDBJ databases">
        <title>WGS assembly of Gossypium mustelinum.</title>
        <authorList>
            <person name="Chen Z.J."/>
            <person name="Sreedasyam A."/>
            <person name="Ando A."/>
            <person name="Song Q."/>
            <person name="De L."/>
            <person name="Hulse-Kemp A."/>
            <person name="Ding M."/>
            <person name="Ye W."/>
            <person name="Kirkbride R."/>
            <person name="Jenkins J."/>
            <person name="Plott C."/>
            <person name="Lovell J."/>
            <person name="Lin Y.-M."/>
            <person name="Vaughn R."/>
            <person name="Liu B."/>
            <person name="Li W."/>
            <person name="Simpson S."/>
            <person name="Scheffler B."/>
            <person name="Saski C."/>
            <person name="Grover C."/>
            <person name="Hu G."/>
            <person name="Conover J."/>
            <person name="Carlson J."/>
            <person name="Shu S."/>
            <person name="Boston L."/>
            <person name="Williams M."/>
            <person name="Peterson D."/>
            <person name="Mcgee K."/>
            <person name="Jones D."/>
            <person name="Wendel J."/>
            <person name="Stelly D."/>
            <person name="Grimwood J."/>
            <person name="Schmutz J."/>
        </authorList>
    </citation>
    <scope>NUCLEOTIDE SEQUENCE [LARGE SCALE GENOMIC DNA]</scope>
    <source>
        <strain evidence="19">1408120.09</strain>
    </source>
</reference>
<keyword evidence="10" id="KW-0560">Oxidoreductase</keyword>
<dbReference type="InterPro" id="IPR000685">
    <property type="entry name" value="RuBisCO_lsu_C"/>
</dbReference>
<dbReference type="Proteomes" id="UP000323597">
    <property type="component" value="Unassembled WGS sequence"/>
</dbReference>
<evidence type="ECO:0000256" key="2">
    <source>
        <dbReference type="ARBA" id="ARBA00004229"/>
    </source>
</evidence>
<protein>
    <recommendedName>
        <fullName evidence="5">Ribulose bisphosphate carboxylase large chain</fullName>
        <ecNumber evidence="4">4.1.1.39</ecNumber>
    </recommendedName>
</protein>
<dbReference type="PANTHER" id="PTHR42704:SF15">
    <property type="entry name" value="RIBULOSE BISPHOSPHATE CARBOXYLASE LARGE CHAIN"/>
    <property type="match status" value="1"/>
</dbReference>
<keyword evidence="6" id="KW-0150">Chloroplast</keyword>
<comment type="catalytic activity">
    <reaction evidence="15">
        <text>D-ribulose 1,5-bisphosphate + O2 = 2-phosphoglycolate + (2R)-3-phosphoglycerate + 2 H(+)</text>
        <dbReference type="Rhea" id="RHEA:36631"/>
        <dbReference type="ChEBI" id="CHEBI:15378"/>
        <dbReference type="ChEBI" id="CHEBI:15379"/>
        <dbReference type="ChEBI" id="CHEBI:57870"/>
        <dbReference type="ChEBI" id="CHEBI:58033"/>
        <dbReference type="ChEBI" id="CHEBI:58272"/>
    </reaction>
</comment>
<dbReference type="InterPro" id="IPR017443">
    <property type="entry name" value="RuBisCO_lsu_fd_N"/>
</dbReference>
<comment type="similarity">
    <text evidence="3">Belongs to the RuBisCO large chain family. Type I subfamily.</text>
</comment>
<evidence type="ECO:0000256" key="1">
    <source>
        <dbReference type="ARBA" id="ARBA00001946"/>
    </source>
</evidence>
<comment type="cofactor">
    <cofactor evidence="1">
        <name>Mg(2+)</name>
        <dbReference type="ChEBI" id="CHEBI:18420"/>
    </cofactor>
</comment>
<dbReference type="Gene3D" id="3.30.70.150">
    <property type="entry name" value="RuBisCO large subunit, N-terminal domain"/>
    <property type="match status" value="1"/>
</dbReference>
<dbReference type="Pfam" id="PF00016">
    <property type="entry name" value="RuBisCO_large"/>
    <property type="match status" value="2"/>
</dbReference>
<evidence type="ECO:0000256" key="7">
    <source>
        <dbReference type="ARBA" id="ARBA00022531"/>
    </source>
</evidence>
<dbReference type="SUPFAM" id="SSF54966">
    <property type="entry name" value="RuBisCO, large subunit, small (N-terminal) domain"/>
    <property type="match status" value="1"/>
</dbReference>
<organism evidence="19 20">
    <name type="scientific">Gossypium mustelinum</name>
    <name type="common">Cotton</name>
    <name type="synonym">Gossypium caicoense</name>
    <dbReference type="NCBI Taxonomy" id="34275"/>
    <lineage>
        <taxon>Eukaryota</taxon>
        <taxon>Viridiplantae</taxon>
        <taxon>Streptophyta</taxon>
        <taxon>Embryophyta</taxon>
        <taxon>Tracheophyta</taxon>
        <taxon>Spermatophyta</taxon>
        <taxon>Magnoliopsida</taxon>
        <taxon>eudicotyledons</taxon>
        <taxon>Gunneridae</taxon>
        <taxon>Pentapetalae</taxon>
        <taxon>rosids</taxon>
        <taxon>malvids</taxon>
        <taxon>Malvales</taxon>
        <taxon>Malvaceae</taxon>
        <taxon>Malvoideae</taxon>
        <taxon>Gossypium</taxon>
    </lineage>
</organism>
<feature type="domain" description="Ribulose bisphosphate carboxylase large subunit C-terminal" evidence="17">
    <location>
        <begin position="278"/>
        <end position="408"/>
    </location>
</feature>
<name>A0A5C7J1G5_GOSMU</name>
<sequence>MSPQTDTKASVGFKSGVKEYKLTYYTPEYEVKYTDFLEAFRVTPQPAAKSSTGIWTIVWIDGLTSLDRYKGRCYRIEPVPREEDQYICYVACPLDLFEEGSVTNMFTSIVGNVFGFKALRALRLEDLQIPTAYIKTFQGPPHGIQVERDKLNKYGRPLLGCTIKPKLGLSAKNYGKVVYECLRGGLDFTKDRENVNSQPFMRWRDRFFFCAEAIYKSQAEIGEIKGHYLNATARTCEEMIKRVMCARELGVPIIMLDYLTGGFTANTSLAHYCRDNVTKALRMSGGDHIHAGTVVGKLEGERDITLGFVDLLHWVSMPGILPVASKGIHIWNMPALTEIFGDDFVLQFGGGTLGHLWGNAPSAVANRIALEACVKARNEGCDLAHEGNEIIREASKWSPELDTSCEVWKAIKFEFDAVDKLDKPA</sequence>
<evidence type="ECO:0000256" key="8">
    <source>
        <dbReference type="ARBA" id="ARBA00022567"/>
    </source>
</evidence>
<evidence type="ECO:0000256" key="14">
    <source>
        <dbReference type="ARBA" id="ARBA00023300"/>
    </source>
</evidence>
<evidence type="ECO:0000256" key="11">
    <source>
        <dbReference type="ARBA" id="ARBA00023033"/>
    </source>
</evidence>
<keyword evidence="12" id="KW-0601">Photorespiration</keyword>
<keyword evidence="13" id="KW-0456">Lyase</keyword>
<dbReference type="GO" id="GO:0009853">
    <property type="term" value="P:photorespiration"/>
    <property type="evidence" value="ECO:0007669"/>
    <property type="project" value="UniProtKB-KW"/>
</dbReference>
<evidence type="ECO:0000256" key="16">
    <source>
        <dbReference type="ARBA" id="ARBA00049469"/>
    </source>
</evidence>
<feature type="domain" description="Ribulose bisphosphate carboxylase large subunit C-terminal" evidence="17">
    <location>
        <begin position="143"/>
        <end position="276"/>
    </location>
</feature>
<evidence type="ECO:0000256" key="13">
    <source>
        <dbReference type="ARBA" id="ARBA00023239"/>
    </source>
</evidence>
<feature type="domain" description="Ribulose bisphosphate carboxylase large subunit ferrodoxin-like N-terminal" evidence="18">
    <location>
        <begin position="24"/>
        <end position="133"/>
    </location>
</feature>
<evidence type="ECO:0000313" key="19">
    <source>
        <dbReference type="EMBL" id="TXG75343.1"/>
    </source>
</evidence>
<dbReference type="Pfam" id="PF02788">
    <property type="entry name" value="RuBisCO_large_N"/>
    <property type="match status" value="1"/>
</dbReference>
<evidence type="ECO:0000256" key="15">
    <source>
        <dbReference type="ARBA" id="ARBA00048059"/>
    </source>
</evidence>
<evidence type="ECO:0000256" key="10">
    <source>
        <dbReference type="ARBA" id="ARBA00023002"/>
    </source>
</evidence>
<dbReference type="AlphaFoldDB" id="A0A5C7J1G5"/>
<keyword evidence="20" id="KW-1185">Reference proteome</keyword>
<evidence type="ECO:0000259" key="18">
    <source>
        <dbReference type="Pfam" id="PF02788"/>
    </source>
</evidence>
<dbReference type="EC" id="4.1.1.39" evidence="4"/>